<protein>
    <submittedName>
        <fullName evidence="2">CDP-glucose 4,6-dehydratase</fullName>
        <ecNumber evidence="2">4.2.1.45</ecNumber>
    </submittedName>
</protein>
<name>A0ABX8Z9H3_9NEIS</name>
<dbReference type="NCBIfam" id="TIGR02622">
    <property type="entry name" value="CDP_4_6_dhtase"/>
    <property type="match status" value="1"/>
</dbReference>
<dbReference type="InterPro" id="IPR036291">
    <property type="entry name" value="NAD(P)-bd_dom_sf"/>
</dbReference>
<organism evidence="2 3">
    <name type="scientific">Deefgea tanakiae</name>
    <dbReference type="NCBI Taxonomy" id="2865840"/>
    <lineage>
        <taxon>Bacteria</taxon>
        <taxon>Pseudomonadati</taxon>
        <taxon>Pseudomonadota</taxon>
        <taxon>Betaproteobacteria</taxon>
        <taxon>Neisseriales</taxon>
        <taxon>Chitinibacteraceae</taxon>
        <taxon>Deefgea</taxon>
    </lineage>
</organism>
<reference evidence="2 3" key="1">
    <citation type="submission" date="2021-08" db="EMBL/GenBank/DDBJ databases">
        <title>complete genome sequencing of Deefgea sp. D25.</title>
        <authorList>
            <person name="Bae J.-W."/>
            <person name="Gim D.-H."/>
        </authorList>
    </citation>
    <scope>NUCLEOTIDE SEQUENCE [LARGE SCALE GENOMIC DNA]</scope>
    <source>
        <strain evidence="2 3">D25</strain>
    </source>
</reference>
<dbReference type="InterPro" id="IPR013445">
    <property type="entry name" value="CDP_4_6_deHydtase"/>
</dbReference>
<sequence>MLSTHRDVLSLGNADEFANGSLELSFYAGKSVFLTGHTGFKGGWLTAMLRHLGASIHGYALVPETQSNLFGIADIQSFLSSHTLADLADSTAMLAAMRAAQPEIVFHLAAQPLVRRSYIEPALTWQTNVQGTVNLLECVRQCPSVRAVVIITTDKCYENQEWHWGYRENDHLGGHDPYSASKAACELVVNSYRASFFNASGVRIASARAGNVIGGGDWAADRLIPDAVRAIAVGQMLQIRNPAASRPWQHVLAPLHGYLLLGKALLCGQAGVDSSFNFGPSQQDNLSVVNVLKRLQGHWPELELALSTAGEQSHESQLLYLDSSKAQHVLGWQSRWNLAKSLEKTAGWYRAEHAGNECMQRYTLDQIEEYFL</sequence>
<dbReference type="EMBL" id="CP081150">
    <property type="protein sequence ID" value="QZA79211.1"/>
    <property type="molecule type" value="Genomic_DNA"/>
</dbReference>
<dbReference type="Proteomes" id="UP000825679">
    <property type="component" value="Chromosome"/>
</dbReference>
<keyword evidence="2" id="KW-0456">Lyase</keyword>
<dbReference type="InterPro" id="IPR016040">
    <property type="entry name" value="NAD(P)-bd_dom"/>
</dbReference>
<dbReference type="GO" id="GO:0047733">
    <property type="term" value="F:CDP-glucose 4,6-dehydratase activity"/>
    <property type="evidence" value="ECO:0007669"/>
    <property type="project" value="UniProtKB-EC"/>
</dbReference>
<keyword evidence="3" id="KW-1185">Reference proteome</keyword>
<dbReference type="SUPFAM" id="SSF51735">
    <property type="entry name" value="NAD(P)-binding Rossmann-fold domains"/>
    <property type="match status" value="1"/>
</dbReference>
<dbReference type="Gene3D" id="3.40.50.720">
    <property type="entry name" value="NAD(P)-binding Rossmann-like Domain"/>
    <property type="match status" value="1"/>
</dbReference>
<gene>
    <name evidence="2" type="primary">rfbG</name>
    <name evidence="2" type="ORF">K4H28_07395</name>
</gene>
<proteinExistence type="predicted"/>
<dbReference type="PANTHER" id="PTHR43000">
    <property type="entry name" value="DTDP-D-GLUCOSE 4,6-DEHYDRATASE-RELATED"/>
    <property type="match status" value="1"/>
</dbReference>
<evidence type="ECO:0000259" key="1">
    <source>
        <dbReference type="Pfam" id="PF16363"/>
    </source>
</evidence>
<dbReference type="Pfam" id="PF16363">
    <property type="entry name" value="GDP_Man_Dehyd"/>
    <property type="match status" value="1"/>
</dbReference>
<dbReference type="Gene3D" id="3.90.25.10">
    <property type="entry name" value="UDP-galactose 4-epimerase, domain 1"/>
    <property type="match status" value="1"/>
</dbReference>
<feature type="domain" description="NAD(P)-binding" evidence="1">
    <location>
        <begin position="34"/>
        <end position="344"/>
    </location>
</feature>
<evidence type="ECO:0000313" key="3">
    <source>
        <dbReference type="Proteomes" id="UP000825679"/>
    </source>
</evidence>
<evidence type="ECO:0000313" key="2">
    <source>
        <dbReference type="EMBL" id="QZA79211.1"/>
    </source>
</evidence>
<accession>A0ABX8Z9H3</accession>
<dbReference type="EC" id="4.2.1.45" evidence="2"/>
<dbReference type="RefSeq" id="WP_221007730.1">
    <property type="nucleotide sequence ID" value="NZ_CP081150.1"/>
</dbReference>